<evidence type="ECO:0000259" key="7">
    <source>
        <dbReference type="PROSITE" id="PS50052"/>
    </source>
</evidence>
<feature type="domain" description="Guanylate kinase-like" evidence="7">
    <location>
        <begin position="694"/>
        <end position="877"/>
    </location>
</feature>
<protein>
    <submittedName>
        <fullName evidence="9">PDZ/DHR/GLGF domain protein</fullName>
    </submittedName>
</protein>
<keyword evidence="2 3" id="KW-0728">SH3 domain</keyword>
<evidence type="ECO:0000256" key="2">
    <source>
        <dbReference type="ARBA" id="ARBA00022443"/>
    </source>
</evidence>
<dbReference type="Pfam" id="PF00595">
    <property type="entry name" value="PDZ"/>
    <property type="match status" value="1"/>
</dbReference>
<dbReference type="AlphaFoldDB" id="A0A1S8X011"/>
<dbReference type="InterPro" id="IPR001478">
    <property type="entry name" value="PDZ"/>
</dbReference>
<dbReference type="Pfam" id="PF07653">
    <property type="entry name" value="SH3_2"/>
    <property type="match status" value="1"/>
</dbReference>
<dbReference type="SMART" id="SM00228">
    <property type="entry name" value="PDZ"/>
    <property type="match status" value="1"/>
</dbReference>
<evidence type="ECO:0000256" key="4">
    <source>
        <dbReference type="SAM" id="Coils"/>
    </source>
</evidence>
<dbReference type="InterPro" id="IPR050716">
    <property type="entry name" value="MAGUK"/>
</dbReference>
<evidence type="ECO:0000259" key="6">
    <source>
        <dbReference type="PROSITE" id="PS50002"/>
    </source>
</evidence>
<evidence type="ECO:0000256" key="1">
    <source>
        <dbReference type="ARBA" id="ARBA00007014"/>
    </source>
</evidence>
<dbReference type="Gene3D" id="3.40.50.300">
    <property type="entry name" value="P-loop containing nucleotide triphosphate hydrolases"/>
    <property type="match status" value="1"/>
</dbReference>
<feature type="domain" description="PDZ" evidence="8">
    <location>
        <begin position="298"/>
        <end position="378"/>
    </location>
</feature>
<sequence>MEAPIASCEDLPSSDEMPIDQRTPADEDELKMYASEVKKRLQEEKEQLEEELFLRSSLRGSDRLKALEKYRRIIKQGELEKHAEYNEAFECDDEELPSSSELAELIRYLQTKVQAVGSAEGTGQATDADQWEWLLGVLSDPLLAKGFLMHDRVASAYETCKQALDPEPRYRWPVLPGMSYDVLEAVQTQLLEVLQRPVPLDAYTVNHLSHLHSILGKPRFRSLFLAMDGLANTWLFEAQKKTEDVEHEAVSEGGDSADDSFPVGPDVEPSVLPGCYATLAYDESGRDSYSEQGVRLKYVVFQKGDNEFLGATVRVEKRSILIARIINGGLAQKTNLLHEGDELLTANGIELLGKDLKTATEILASLRGRVVLLVAPASDPFAKSPMGGIIHLRALFSYDPDEDRYLACHELGLSFTKGDILHVTGRRDPNWWQAYRSDEETGITGAVGTLAGLIPSPVYQRHRAVLRLQSWLNSGSEDVELEDEPSDLELESEHRENKENVSSVAPASEKRFLGIKLPFGKKKSGSTISQPKVTGGTLEEPGQSKDVADPDASGNSAQYLVNSTLINSIYDGRMSGQVRPSGQLTEGVFEEWAAAGPVWGQHGYDVRPRRERRARLAHKAGVKSPCLSAIRGKKKGLFETSYFPSVHFAPDTTANFDEDPVAWLDKEVAAGYLPHSSLWTYEPVAQYIPQPLRRRPLVFVGPAHVGRHQLMQNLINVDPARFCPAPIHTTNPKVKSDSSVPYIVVSDESFEADRKRGEFIEWGMFSRARYGTSKSTLQKLVDEGKVVCITLRPESLRLIRASGLMPYVIFISPPERVDELRRIQKQLGLKVNCSDMELKMCIETSRKMEVRFGHWFDIVVIPDTIETTVNELTAIATQLERQPSWVPRYWSKS</sequence>
<dbReference type="InterPro" id="IPR008144">
    <property type="entry name" value="Guanylate_kin-like_dom"/>
</dbReference>
<organism evidence="9 10">
    <name type="scientific">Opisthorchis viverrini</name>
    <name type="common">Southeast Asian liver fluke</name>
    <dbReference type="NCBI Taxonomy" id="6198"/>
    <lineage>
        <taxon>Eukaryota</taxon>
        <taxon>Metazoa</taxon>
        <taxon>Spiralia</taxon>
        <taxon>Lophotrochozoa</taxon>
        <taxon>Platyhelminthes</taxon>
        <taxon>Trematoda</taxon>
        <taxon>Digenea</taxon>
        <taxon>Opisthorchiida</taxon>
        <taxon>Opisthorchiata</taxon>
        <taxon>Opisthorchiidae</taxon>
        <taxon>Opisthorchis</taxon>
    </lineage>
</organism>
<dbReference type="InterPro" id="IPR036028">
    <property type="entry name" value="SH3-like_dom_sf"/>
</dbReference>
<feature type="domain" description="SH3" evidence="6">
    <location>
        <begin position="387"/>
        <end position="464"/>
    </location>
</feature>
<keyword evidence="4" id="KW-0175">Coiled coil</keyword>
<name>A0A1S8X011_OPIVI</name>
<evidence type="ECO:0000313" key="10">
    <source>
        <dbReference type="Proteomes" id="UP000243686"/>
    </source>
</evidence>
<dbReference type="Gene3D" id="2.30.30.40">
    <property type="entry name" value="SH3 Domains"/>
    <property type="match status" value="1"/>
</dbReference>
<dbReference type="PROSITE" id="PS50052">
    <property type="entry name" value="GUANYLATE_KINASE_2"/>
    <property type="match status" value="1"/>
</dbReference>
<proteinExistence type="inferred from homology"/>
<dbReference type="SUPFAM" id="SSF50044">
    <property type="entry name" value="SH3-domain"/>
    <property type="match status" value="1"/>
</dbReference>
<gene>
    <name evidence="9" type="ORF">X801_04072</name>
</gene>
<dbReference type="SUPFAM" id="SSF52540">
    <property type="entry name" value="P-loop containing nucleoside triphosphate hydrolases"/>
    <property type="match status" value="1"/>
</dbReference>
<dbReference type="EMBL" id="KV892885">
    <property type="protein sequence ID" value="OON20052.1"/>
    <property type="molecule type" value="Genomic_DNA"/>
</dbReference>
<dbReference type="PROSITE" id="PS50002">
    <property type="entry name" value="SH3"/>
    <property type="match status" value="1"/>
</dbReference>
<feature type="region of interest" description="Disordered" evidence="5">
    <location>
        <begin position="521"/>
        <end position="554"/>
    </location>
</feature>
<dbReference type="InterPro" id="IPR008145">
    <property type="entry name" value="GK/Ca_channel_bsu"/>
</dbReference>
<evidence type="ECO:0000313" key="9">
    <source>
        <dbReference type="EMBL" id="OON20052.1"/>
    </source>
</evidence>
<evidence type="ECO:0000259" key="8">
    <source>
        <dbReference type="PROSITE" id="PS50106"/>
    </source>
</evidence>
<dbReference type="Proteomes" id="UP000243686">
    <property type="component" value="Unassembled WGS sequence"/>
</dbReference>
<dbReference type="InterPro" id="IPR036034">
    <property type="entry name" value="PDZ_sf"/>
</dbReference>
<feature type="coiled-coil region" evidence="4">
    <location>
        <begin position="31"/>
        <end position="58"/>
    </location>
</feature>
<dbReference type="InterPro" id="IPR027417">
    <property type="entry name" value="P-loop_NTPase"/>
</dbReference>
<keyword evidence="10" id="KW-1185">Reference proteome</keyword>
<dbReference type="PROSITE" id="PS50106">
    <property type="entry name" value="PDZ"/>
    <property type="match status" value="1"/>
</dbReference>
<dbReference type="InterPro" id="IPR001452">
    <property type="entry name" value="SH3_domain"/>
</dbReference>
<dbReference type="Gene3D" id="2.30.42.10">
    <property type="match status" value="1"/>
</dbReference>
<dbReference type="SUPFAM" id="SSF50156">
    <property type="entry name" value="PDZ domain-like"/>
    <property type="match status" value="1"/>
</dbReference>
<reference evidence="9 10" key="1">
    <citation type="submission" date="2015-03" db="EMBL/GenBank/DDBJ databases">
        <title>Draft genome of the nematode, Opisthorchis viverrini.</title>
        <authorList>
            <person name="Mitreva M."/>
        </authorList>
    </citation>
    <scope>NUCLEOTIDE SEQUENCE [LARGE SCALE GENOMIC DNA]</scope>
    <source>
        <strain evidence="9">Khon Kaen</strain>
    </source>
</reference>
<evidence type="ECO:0000256" key="5">
    <source>
        <dbReference type="SAM" id="MobiDB-lite"/>
    </source>
</evidence>
<accession>A0A1S8X011</accession>
<dbReference type="PANTHER" id="PTHR23122">
    <property type="entry name" value="MEMBRANE-ASSOCIATED GUANYLATE KINASE MAGUK"/>
    <property type="match status" value="1"/>
</dbReference>
<comment type="similarity">
    <text evidence="1">Belongs to the MAGUK family.</text>
</comment>
<dbReference type="Pfam" id="PF00625">
    <property type="entry name" value="Guanylate_kin"/>
    <property type="match status" value="1"/>
</dbReference>
<dbReference type="SMART" id="SM00072">
    <property type="entry name" value="GuKc"/>
    <property type="match status" value="1"/>
</dbReference>
<dbReference type="SMART" id="SM00326">
    <property type="entry name" value="SH3"/>
    <property type="match status" value="1"/>
</dbReference>
<evidence type="ECO:0000256" key="3">
    <source>
        <dbReference type="PROSITE-ProRule" id="PRU00192"/>
    </source>
</evidence>
<feature type="region of interest" description="Disordered" evidence="5">
    <location>
        <begin position="1"/>
        <end position="26"/>
    </location>
</feature>